<dbReference type="AlphaFoldDB" id="I0H0M4"/>
<protein>
    <recommendedName>
        <fullName evidence="1">TIR domain-containing protein</fullName>
    </recommendedName>
</protein>
<sequence>MDVPILVSHAVPDGPWAQWIAVELRAAGYPVEVHCARSDFADRLTLALSGSDPVIVLLSAEHPGTPADWQRVSAAGGRLILLRVDASAPPLPGSHGLDGLGEDEVRELLHTLVVIRSG</sequence>
<evidence type="ECO:0000313" key="2">
    <source>
        <dbReference type="EMBL" id="BAL86561.1"/>
    </source>
</evidence>
<reference evidence="2 3" key="1">
    <citation type="submission" date="2012-02" db="EMBL/GenBank/DDBJ databases">
        <title>Complete genome sequence of Actinoplanes missouriensis 431 (= NBRC 102363).</title>
        <authorList>
            <person name="Ohnishi Y."/>
            <person name="Ishikawa J."/>
            <person name="Sekine M."/>
            <person name="Hosoyama A."/>
            <person name="Harada T."/>
            <person name="Narita H."/>
            <person name="Hata T."/>
            <person name="Konno Y."/>
            <person name="Tutikane K."/>
            <person name="Fujita N."/>
            <person name="Horinouchi S."/>
            <person name="Hayakawa M."/>
        </authorList>
    </citation>
    <scope>NUCLEOTIDE SEQUENCE [LARGE SCALE GENOMIC DNA]</scope>
    <source>
        <strain evidence="3">ATCC 14538 / DSM 43046 / CBS 188.64 / JCM 3121 / NBRC 102363 / NCIMB 12654 / NRRL B-3342 / UNCC 431</strain>
    </source>
</reference>
<dbReference type="GO" id="GO:0007165">
    <property type="term" value="P:signal transduction"/>
    <property type="evidence" value="ECO:0007669"/>
    <property type="project" value="InterPro"/>
</dbReference>
<evidence type="ECO:0000313" key="3">
    <source>
        <dbReference type="Proteomes" id="UP000007882"/>
    </source>
</evidence>
<proteinExistence type="predicted"/>
<gene>
    <name evidence="2" type="ordered locus">AMIS_13410</name>
</gene>
<accession>I0H0M4</accession>
<dbReference type="HOGENOM" id="CLU_2068088_0_0_11"/>
<dbReference type="PATRIC" id="fig|512565.3.peg.1347"/>
<feature type="domain" description="TIR" evidence="1">
    <location>
        <begin position="5"/>
        <end position="100"/>
    </location>
</feature>
<dbReference type="EMBL" id="AP012319">
    <property type="protein sequence ID" value="BAL86561.1"/>
    <property type="molecule type" value="Genomic_DNA"/>
</dbReference>
<dbReference type="Pfam" id="PF13676">
    <property type="entry name" value="TIR_2"/>
    <property type="match status" value="1"/>
</dbReference>
<evidence type="ECO:0000259" key="1">
    <source>
        <dbReference type="Pfam" id="PF13676"/>
    </source>
</evidence>
<name>I0H0M4_ACTM4</name>
<dbReference type="Proteomes" id="UP000007882">
    <property type="component" value="Chromosome"/>
</dbReference>
<dbReference type="STRING" id="512565.AMIS_13410"/>
<dbReference type="InterPro" id="IPR000157">
    <property type="entry name" value="TIR_dom"/>
</dbReference>
<dbReference type="KEGG" id="ams:AMIS_13410"/>
<keyword evidence="3" id="KW-1185">Reference proteome</keyword>
<organism evidence="2 3">
    <name type="scientific">Actinoplanes missouriensis (strain ATCC 14538 / DSM 43046 / CBS 188.64 / JCM 3121 / NBRC 102363 / NCIMB 12654 / NRRL B-3342 / UNCC 431)</name>
    <dbReference type="NCBI Taxonomy" id="512565"/>
    <lineage>
        <taxon>Bacteria</taxon>
        <taxon>Bacillati</taxon>
        <taxon>Actinomycetota</taxon>
        <taxon>Actinomycetes</taxon>
        <taxon>Micromonosporales</taxon>
        <taxon>Micromonosporaceae</taxon>
        <taxon>Actinoplanes</taxon>
    </lineage>
</organism>